<keyword evidence="4" id="KW-1185">Reference proteome</keyword>
<dbReference type="Pfam" id="PF14349">
    <property type="entry name" value="SprA_N"/>
    <property type="match status" value="2"/>
</dbReference>
<dbReference type="NCBIfam" id="TIGR04189">
    <property type="entry name" value="surface_SprA"/>
    <property type="match status" value="1"/>
</dbReference>
<feature type="region of interest" description="Disordered" evidence="1">
    <location>
        <begin position="1141"/>
        <end position="1166"/>
    </location>
</feature>
<dbReference type="InterPro" id="IPR025684">
    <property type="entry name" value="SprA_N_dom"/>
</dbReference>
<sequence length="2472" mass="279423">MRKRILKYILWIVVLLFGVGMYSLNADYLTYTASLPELEVISAPEDTIPPRFPVAKTSPQEYEDIVKQSPADLRNPENVKTAVEYDLKTGTYIVRTKLGDMELGTPMTLTPEEYQDYSMQQSLRSYFRQKNEEEFQKEANKQFNLTDMQFNIGAADRIFGPGGVRVKTQGSAELTMGLKNNKVQNPSLPERSRNRTFFNFDESVQLNVQASVGTKVNFGMNYNTETSFDFDSKKLKLAYTGEEDEIIKSLEAGNVSMTTNNSLINGGAALFGIKTDLQFGKLRVNALFAQQESESKTVNSKGGVQTKPFEITIDQYDENRHFFLAQYFRDTYDDAMKKLPYISSSITINRIEVWITNKRSNYDQSRNIVAFSDLAEHKHISNTSFIQPAGSSNLPANGANNLYSKLQTIDGAREISRVGQALQGSLDGGKDFEEIESARRLDESEYTYSKQLGYISLKTQLQQDEVLAVAFEYTSNGQVYQVGEFSTDNSNNTANCLFVKLLKGVTMAPNMPFWDLMMKNVYSLGAYSVQKEKFKLDIMYQSDSAGTYVNYIPEPSLKNQIWLKLMNLDRLDSKNEPYADGFFDYVDGYTVQSENGKIIFPVIEPFGSNLKNKIGNDAISKKYVYQELYDSTLTVARQIAEKNKFIMRGEYKASSGSEIQLGATNVARGSVKVTAGGAILTENVDYTVDYTSGTVTILNESIISAGTPVSVSLENQSMYNMQRKTMMGLDLNYQFSKDFNLGATIMHMSEMPLTTKTAFGDESIKNTLWGVNASYKGESQWLTNMLDKLPLLTLTKPSQISFNAEFAHLIAGHYENKNTGGYSYLDDFESTQSGFDLLNPYPWNLASTPTDEGSSALFPEGKFVNNIEYGKNRALLAWYYIDGIFTRKNSSALPRHLKEDKKQLSNHYVRAVYSQELFPNKDLGYNENNTLSVLNLAYYPNQRGPYNLDADNVNPDGTLAAPEKRWGGIMRKIDQSDFETANIEYIEFWLMDPFIYDRDVKGGDLYFNLGEISEDILKDEKKFFENGLPIDGDVSKVDTTVWGKVPRQQSTVYAFDNTAGARKLQDVGLNGLSTAEELGFDTYVEFLEKLKRKLPASTVANMQNDPFSVFNDPASDNYHYFRGEDYDEQEKSILERYKRYNGTEGNSEESTGRYNTSAKNLPDVEDINQDNTLNKNEKYYEYRVSVRPKDLVVGSNFIVDKRESSVNLVDGTTDKVTWYQFKIPVKKYDRAVGGISNFKTIRFMRMYLTDFRDSTFFRFGTFQLVRGDWRSYEQDLSNPKVPPTIKGTLEVSTVNIEENSDRQPVNYVLPPGISRMLDPGQPQLVQQNEQSLSLKVTNLAPQDARAVYKNTYYDLRQYKRLQLFTHAEAFSPNVSELKSNELSVFIRLGSDYKNNYYEYEVPLRLTPHSDQYNSNNSDDREAVWPTSNKLDFSLEELTNIKMERNRAKRMGAGDVTFQTVYSRNDSEHPLNKISIVGNPSLSEVKTIMIGVRNNSREIKSAEVWVNELRLTDFNESGGWAANANLNVALSDLGTVNLAGRIETAGFGALDQSLNERRLDDYSQYSVATSIELGKLFPEKAKVSVPLYYAYSKEVTNPKYNPLDQDIKLSDALDEMETKAEKDSIKNFAQDRNIIKSISFNNVRVNIQSKNPMPYDPANFSFGYSYSENSKRNPDTEYETTKDYRGNLAYNYTPYVKPFRPFGKIKKSNGYTSYIKQLSLNYVPSNISFQTAMMRNYYEIQLRDLTSQSSGGDKVPVSFSQNFYWDRAFSLRWDFTNNLSATFTSGTNARIEEPHVQVNKELNPDAYKVWKDSVKQSIADLGTPMKYDQSLSVTWNMPLQFVPALNWVNSSLSYNAAYNWDRGAEVDAETEIGNIIKNQRQFDWQGSFNMQSLYNKNKFLKKVNQKFSTTRSTASREQEKKKKEVKLEKEIQLNPDSGTIVQHGMFTKKVRIKARGADGKLYSVKYKPLNYAQVMILNKDTAHLKLTIYPGPKPTEDFFYKSAEYASRFLMMVRRINVQYSTTAGMMLPGFRPQIGDIFGQKRNSGILAPGLGFAFGSVDRNYINEAADRGWLVMDSSNVTPAMINNAKNLTIRANLEPIPGLKIDLNANRVDTRSTEIQYMYDGMPEIQGGSFTMTTIALGSALGGSGNAGNGYSSKAFDKFLSNRSIIAERLENMYSGTVYPNAGFIAGTPNAGRPYKRGGVSLNSTDVLIPAFLAAYTGRNPNNVGLSAFPSIASLLPNWRITYDGLIKIPTIKKYFKSVMLSHQYRCSYSVGTFSSFLNWVDTGQDGLGYIRDVLTGNPTPSSPYEIAAVSISEGFSPLLGVDATMLNNVTARAEYRTTRNLSLNISSYQLVEALSNEFVIGLGYKMTEFNKVLKMKKTRDFSNDLTVRMDFSFRKMQSLIRKIEDGFTQATSGNIARTIQFSADYGLSRALTLRAFYDLQVNKPLVSSASYPTSNSNYGLSVRFSLAQ</sequence>
<comment type="caution">
    <text evidence="3">The sequence shown here is derived from an EMBL/GenBank/DDBJ whole genome shotgun (WGS) entry which is preliminary data.</text>
</comment>
<dbReference type="EMBL" id="FNVS01000009">
    <property type="protein sequence ID" value="SEF91548.1"/>
    <property type="molecule type" value="Genomic_DNA"/>
</dbReference>
<organism evidence="3 4">
    <name type="scientific">Parabacteroides chinchillae</name>
    <dbReference type="NCBI Taxonomy" id="871327"/>
    <lineage>
        <taxon>Bacteria</taxon>
        <taxon>Pseudomonadati</taxon>
        <taxon>Bacteroidota</taxon>
        <taxon>Bacteroidia</taxon>
        <taxon>Bacteroidales</taxon>
        <taxon>Tannerellaceae</taxon>
        <taxon>Parabacteroides</taxon>
    </lineage>
</organism>
<reference evidence="3 4" key="1">
    <citation type="submission" date="2016-10" db="EMBL/GenBank/DDBJ databases">
        <authorList>
            <person name="Varghese N."/>
            <person name="Submissions S."/>
        </authorList>
    </citation>
    <scope>NUCLEOTIDE SEQUENCE [LARGE SCALE GENOMIC DNA]</scope>
    <source>
        <strain evidence="3 4">DSM 29073</strain>
    </source>
</reference>
<protein>
    <submittedName>
        <fullName evidence="3">Cell surface protein SprA</fullName>
    </submittedName>
</protein>
<accession>A0A8G2BWQ1</accession>
<evidence type="ECO:0000313" key="3">
    <source>
        <dbReference type="EMBL" id="SEF91548.1"/>
    </source>
</evidence>
<evidence type="ECO:0000259" key="2">
    <source>
        <dbReference type="Pfam" id="PF14349"/>
    </source>
</evidence>
<proteinExistence type="predicted"/>
<evidence type="ECO:0000256" key="1">
    <source>
        <dbReference type="SAM" id="MobiDB-lite"/>
    </source>
</evidence>
<feature type="domain" description="Gliding motility protein SprA N-terminal" evidence="2">
    <location>
        <begin position="79"/>
        <end position="365"/>
    </location>
</feature>
<dbReference type="InterPro" id="IPR026377">
    <property type="entry name" value="Cell_surface_SprA"/>
</dbReference>
<dbReference type="Proteomes" id="UP000236725">
    <property type="component" value="Unassembled WGS sequence"/>
</dbReference>
<feature type="compositionally biased region" description="Polar residues" evidence="1">
    <location>
        <begin position="1143"/>
        <end position="1159"/>
    </location>
</feature>
<feature type="domain" description="Gliding motility protein SprA N-terminal" evidence="2">
    <location>
        <begin position="1086"/>
        <end position="1612"/>
    </location>
</feature>
<dbReference type="RefSeq" id="WP_103983459.1">
    <property type="nucleotide sequence ID" value="NZ_FNVS01000009.1"/>
</dbReference>
<evidence type="ECO:0000313" key="4">
    <source>
        <dbReference type="Proteomes" id="UP000236725"/>
    </source>
</evidence>
<gene>
    <name evidence="3" type="ORF">SAMN05444001_109122</name>
</gene>
<name>A0A8G2BWQ1_9BACT</name>